<dbReference type="PROSITE" id="PS00012">
    <property type="entry name" value="PHOSPHOPANTETHEINE"/>
    <property type="match status" value="3"/>
</dbReference>
<dbReference type="Pfam" id="PF00501">
    <property type="entry name" value="AMP-binding"/>
    <property type="match status" value="3"/>
</dbReference>
<dbReference type="Pfam" id="PF00975">
    <property type="entry name" value="Thioesterase"/>
    <property type="match status" value="1"/>
</dbReference>
<dbReference type="OrthoDB" id="9803968at2"/>
<evidence type="ECO:0000256" key="2">
    <source>
        <dbReference type="ARBA" id="ARBA00022450"/>
    </source>
</evidence>
<evidence type="ECO:0000313" key="8">
    <source>
        <dbReference type="EMBL" id="SFK58268.1"/>
    </source>
</evidence>
<feature type="domain" description="Carrier" evidence="7">
    <location>
        <begin position="3738"/>
        <end position="3813"/>
    </location>
</feature>
<dbReference type="InterPro" id="IPR010060">
    <property type="entry name" value="NRPS_synth"/>
</dbReference>
<dbReference type="InterPro" id="IPR042099">
    <property type="entry name" value="ANL_N_sf"/>
</dbReference>
<dbReference type="CDD" id="cd05930">
    <property type="entry name" value="A_NRPS"/>
    <property type="match status" value="2"/>
</dbReference>
<dbReference type="Gene3D" id="3.30.300.30">
    <property type="match status" value="3"/>
</dbReference>
<dbReference type="NCBIfam" id="TIGR01733">
    <property type="entry name" value="AA-adenyl-dom"/>
    <property type="match status" value="3"/>
</dbReference>
<dbReference type="InterPro" id="IPR009081">
    <property type="entry name" value="PP-bd_ACP"/>
</dbReference>
<dbReference type="SUPFAM" id="SSF47336">
    <property type="entry name" value="ACP-like"/>
    <property type="match status" value="3"/>
</dbReference>
<dbReference type="Gene3D" id="2.30.38.10">
    <property type="entry name" value="Luciferase, Domain 3"/>
    <property type="match status" value="2"/>
</dbReference>
<evidence type="ECO:0000259" key="7">
    <source>
        <dbReference type="PROSITE" id="PS50075"/>
    </source>
</evidence>
<evidence type="ECO:0000256" key="5">
    <source>
        <dbReference type="ARBA" id="ARBA00022737"/>
    </source>
</evidence>
<dbReference type="GO" id="GO:0044550">
    <property type="term" value="P:secondary metabolite biosynthetic process"/>
    <property type="evidence" value="ECO:0007669"/>
    <property type="project" value="TreeGrafter"/>
</dbReference>
<name>A0A1I4AP40_9HYPH</name>
<evidence type="ECO:0000256" key="4">
    <source>
        <dbReference type="ARBA" id="ARBA00022598"/>
    </source>
</evidence>
<dbReference type="InterPro" id="IPR036736">
    <property type="entry name" value="ACP-like_sf"/>
</dbReference>
<dbReference type="InterPro" id="IPR010071">
    <property type="entry name" value="AA_adenyl_dom"/>
</dbReference>
<dbReference type="InterPro" id="IPR001242">
    <property type="entry name" value="Condensation_dom"/>
</dbReference>
<protein>
    <submittedName>
        <fullName evidence="8">Non-ribosomal peptide synthase domain TIGR01720/amino acid adenylation domain-containing protein</fullName>
    </submittedName>
</protein>
<dbReference type="CDD" id="cd17643">
    <property type="entry name" value="A_NRPS_Cytc1-like"/>
    <property type="match status" value="1"/>
</dbReference>
<gene>
    <name evidence="8" type="ORF">SAMN05444581_11132</name>
</gene>
<comment type="cofactor">
    <cofactor evidence="1">
        <name>pantetheine 4'-phosphate</name>
        <dbReference type="ChEBI" id="CHEBI:47942"/>
    </cofactor>
</comment>
<dbReference type="InterPro" id="IPR001031">
    <property type="entry name" value="Thioesterase"/>
</dbReference>
<dbReference type="CDD" id="cd19543">
    <property type="entry name" value="DCL_NRPS"/>
    <property type="match status" value="1"/>
</dbReference>
<dbReference type="InterPro" id="IPR020845">
    <property type="entry name" value="AMP-binding_CS"/>
</dbReference>
<dbReference type="EMBL" id="FOSN01000011">
    <property type="protein sequence ID" value="SFK58268.1"/>
    <property type="molecule type" value="Genomic_DNA"/>
</dbReference>
<proteinExistence type="predicted"/>
<dbReference type="InterPro" id="IPR023213">
    <property type="entry name" value="CAT-like_dom_sf"/>
</dbReference>
<evidence type="ECO:0000256" key="1">
    <source>
        <dbReference type="ARBA" id="ARBA00001957"/>
    </source>
</evidence>
<dbReference type="Gene3D" id="3.40.50.12780">
    <property type="entry name" value="N-terminal domain of ligase-like"/>
    <property type="match status" value="1"/>
</dbReference>
<dbReference type="FunFam" id="3.30.559.30:FF:000001">
    <property type="entry name" value="Non-ribosomal peptide synthetase"/>
    <property type="match status" value="1"/>
</dbReference>
<feature type="domain" description="Carrier" evidence="7">
    <location>
        <begin position="1092"/>
        <end position="1166"/>
    </location>
</feature>
<dbReference type="SUPFAM" id="SSF53474">
    <property type="entry name" value="alpha/beta-Hydrolases"/>
    <property type="match status" value="1"/>
</dbReference>
<dbReference type="Pfam" id="PF13193">
    <property type="entry name" value="AMP-binding_C"/>
    <property type="match status" value="3"/>
</dbReference>
<dbReference type="PROSITE" id="PS00455">
    <property type="entry name" value="AMP_BINDING"/>
    <property type="match status" value="3"/>
</dbReference>
<keyword evidence="9" id="KW-1185">Reference proteome</keyword>
<keyword evidence="4" id="KW-0436">Ligase</keyword>
<dbReference type="GO" id="GO:0005829">
    <property type="term" value="C:cytosol"/>
    <property type="evidence" value="ECO:0007669"/>
    <property type="project" value="TreeGrafter"/>
</dbReference>
<dbReference type="Pfam" id="PF00550">
    <property type="entry name" value="PP-binding"/>
    <property type="match status" value="3"/>
</dbReference>
<accession>A0A1I4AP40</accession>
<dbReference type="Gene3D" id="3.30.559.10">
    <property type="entry name" value="Chloramphenicol acetyltransferase-like domain"/>
    <property type="match status" value="4"/>
</dbReference>
<dbReference type="Gene3D" id="3.40.50.980">
    <property type="match status" value="4"/>
</dbReference>
<dbReference type="SUPFAM" id="SSF56801">
    <property type="entry name" value="Acetyl-CoA synthetase-like"/>
    <property type="match status" value="3"/>
</dbReference>
<dbReference type="RefSeq" id="WP_091683058.1">
    <property type="nucleotide sequence ID" value="NZ_FOSN01000011.1"/>
</dbReference>
<dbReference type="Gene3D" id="1.10.1200.10">
    <property type="entry name" value="ACP-like"/>
    <property type="match status" value="3"/>
</dbReference>
<dbReference type="GO" id="GO:0043041">
    <property type="term" value="P:amino acid activation for nonribosomal peptide biosynthetic process"/>
    <property type="evidence" value="ECO:0007669"/>
    <property type="project" value="TreeGrafter"/>
</dbReference>
<dbReference type="SMART" id="SM00823">
    <property type="entry name" value="PKS_PP"/>
    <property type="match status" value="3"/>
</dbReference>
<dbReference type="PANTHER" id="PTHR45527:SF14">
    <property type="entry name" value="PLIPASTATIN SYNTHASE SUBUNIT B"/>
    <property type="match status" value="1"/>
</dbReference>
<evidence type="ECO:0000256" key="3">
    <source>
        <dbReference type="ARBA" id="ARBA00022553"/>
    </source>
</evidence>
<feature type="region of interest" description="Disordered" evidence="6">
    <location>
        <begin position="3716"/>
        <end position="3738"/>
    </location>
</feature>
<dbReference type="FunFam" id="3.40.50.12780:FF:000012">
    <property type="entry name" value="Non-ribosomal peptide synthetase"/>
    <property type="match status" value="3"/>
</dbReference>
<dbReference type="FunFam" id="3.40.50.980:FF:000002">
    <property type="entry name" value="Enterobactin synthetase component F"/>
    <property type="match status" value="1"/>
</dbReference>
<keyword evidence="3" id="KW-0597">Phosphoprotein</keyword>
<dbReference type="Gene3D" id="3.40.50.1820">
    <property type="entry name" value="alpha/beta hydrolase"/>
    <property type="match status" value="1"/>
</dbReference>
<dbReference type="Proteomes" id="UP000198755">
    <property type="component" value="Unassembled WGS sequence"/>
</dbReference>
<dbReference type="InterPro" id="IPR020806">
    <property type="entry name" value="PKS_PP-bd"/>
</dbReference>
<dbReference type="InterPro" id="IPR006162">
    <property type="entry name" value="Ppantetheine_attach_site"/>
</dbReference>
<organism evidence="8 9">
    <name type="scientific">Methylocapsa palsarum</name>
    <dbReference type="NCBI Taxonomy" id="1612308"/>
    <lineage>
        <taxon>Bacteria</taxon>
        <taxon>Pseudomonadati</taxon>
        <taxon>Pseudomonadota</taxon>
        <taxon>Alphaproteobacteria</taxon>
        <taxon>Hyphomicrobiales</taxon>
        <taxon>Beijerinckiaceae</taxon>
        <taxon>Methylocapsa</taxon>
    </lineage>
</organism>
<evidence type="ECO:0000256" key="6">
    <source>
        <dbReference type="SAM" id="MobiDB-lite"/>
    </source>
</evidence>
<dbReference type="NCBIfam" id="NF003417">
    <property type="entry name" value="PRK04813.1"/>
    <property type="match status" value="3"/>
</dbReference>
<feature type="region of interest" description="Disordered" evidence="6">
    <location>
        <begin position="1071"/>
        <end position="1093"/>
    </location>
</feature>
<reference evidence="8 9" key="1">
    <citation type="submission" date="2016-10" db="EMBL/GenBank/DDBJ databases">
        <authorList>
            <person name="de Groot N.N."/>
        </authorList>
    </citation>
    <scope>NUCLEOTIDE SEQUENCE [LARGE SCALE GENOMIC DNA]</scope>
    <source>
        <strain evidence="8 9">NE2</strain>
    </source>
</reference>
<dbReference type="InterPro" id="IPR029058">
    <property type="entry name" value="AB_hydrolase_fold"/>
</dbReference>
<dbReference type="SUPFAM" id="SSF52777">
    <property type="entry name" value="CoA-dependent acyltransferases"/>
    <property type="match status" value="8"/>
</dbReference>
<dbReference type="STRING" id="1612308.SAMN05444581_11132"/>
<dbReference type="PROSITE" id="PS50075">
    <property type="entry name" value="CARRIER"/>
    <property type="match status" value="3"/>
</dbReference>
<dbReference type="FunFam" id="3.30.300.30:FF:000015">
    <property type="entry name" value="Nonribosomal peptide synthase SidD"/>
    <property type="match status" value="1"/>
</dbReference>
<dbReference type="FunFam" id="2.30.38.10:FF:000001">
    <property type="entry name" value="Non-ribosomal peptide synthetase PvdI"/>
    <property type="match status" value="3"/>
</dbReference>
<dbReference type="InterPro" id="IPR045851">
    <property type="entry name" value="AMP-bd_C_sf"/>
</dbReference>
<dbReference type="Pfam" id="PF00668">
    <property type="entry name" value="Condensation"/>
    <property type="match status" value="4"/>
</dbReference>
<feature type="compositionally biased region" description="Acidic residues" evidence="6">
    <location>
        <begin position="667"/>
        <end position="680"/>
    </location>
</feature>
<dbReference type="NCBIfam" id="TIGR01720">
    <property type="entry name" value="NRPS-para261"/>
    <property type="match status" value="1"/>
</dbReference>
<dbReference type="FunFam" id="3.40.50.980:FF:000001">
    <property type="entry name" value="Non-ribosomal peptide synthetase"/>
    <property type="match status" value="2"/>
</dbReference>
<dbReference type="GO" id="GO:0016874">
    <property type="term" value="F:ligase activity"/>
    <property type="evidence" value="ECO:0007669"/>
    <property type="project" value="UniProtKB-KW"/>
</dbReference>
<dbReference type="PANTHER" id="PTHR45527">
    <property type="entry name" value="NONRIBOSOMAL PEPTIDE SYNTHETASE"/>
    <property type="match status" value="1"/>
</dbReference>
<dbReference type="FunFam" id="3.30.559.10:FF:000012">
    <property type="entry name" value="Non-ribosomal peptide synthetase"/>
    <property type="match status" value="1"/>
</dbReference>
<sequence>MNRMKPGHPAQELSATKRLLLERRLRGDRVASPVAEAIAPRPPGPAPLSFAQQRLWFLDQFAPMGAAYNIPAGLWLKGALDVAALEQALNEVIRRHEALRTTFPAPDGQPVQAIAQQQPLTLVVEDLAEAPEAARAAANELARQEAIRSFDLSTGPLIRVRLIRVAAEATPGAPLSIGSFDHLLVIVMHHIIADAWSIDILIRELSALYQAFAAGTPCPLENLPLQYADYAHWQRARLANGRLDAQLAYWRQRLAGYSGVLEFPTDRARPPVPGERSGIFGWRLSEVLRRRLDALGRGEGATLFMTLLAAFYVLLWRHCGQTDLCVGSPIANRNELATEKLIGFFANTVALRTSVSGDPPFLELLRRVRDVVLEAQANQDAPFEWLVEALAPARDPGRTPIIQTMFVLQDSPQGALQLGSLDVAPLPLETFAAKFDLTLTVVRERDGLAAYIEHRADLFSSSTITRLSGHYSCLLEGLVVAPSARIGSLPLLSAPERAQILDDWSGASSPSSGADVPVGAPDLSLADLFTAQAARTPDALAVECDGEGLTYAQLNRRANRLAARLRRLGVGPEVIVGVLIERSLELIVAILGILKAGGAYLPLDPAAPRERRAFMIEESGAALVLASLAQDGHAQDGHAQDGLAQDGLAQDDLTEGGARLVRIDQEPAQDPDQDPADECDPPPRAGPDHLAYVIYTSGSTGRPKGVMVSHRNVTRLFATTRDAFGFGPDDVFTLFHSCAFDFSVWELWGALLHGGRLVVVPYWTSREPEAFYELLARTGTTVLNQTPSAFRQLLRTQAFAANRGLSLRLVIFGGEALDSAMLRPWFARHGAAHPRLVNMYGITETTVHVTLRDLDPGGNSGNGDHTASGIGRPLADLRVYLLDGGMQPVPEGVAGELYVGGAGLARGYLRRPGLTAERFIPDPFGAPGERLYKTGDLARWDAGGGLDYLGRIDHQVKIRGHRIEPGEIEAALREIEGVRQALVIVREDPLVREDLLIREDLLVQDDPSEAEPRGGKSLVAYVAVNAAAPEPQDNDPADQARLRAALERRLPGYMIPAAFVRVDEFPLTSSGKIDRDALPAPGVSGATSGYAPPQTPTEEILARIWSEVLGLEQVGTQDNFFALGGDSILSIQVASRARTSGLDVTPRLLFERQTIAALAVALAEQQDRAGEIARPEQGSVGGEAGLTPIQRWFFALEAENPHHWNQAILLTPQMALDADVLEQALHQTLAHHDALRLRFVRTSQGDGANRPISGAAKQEGGEGWRQYHAAGGDEPVLRRIDLRAVPAPAQAAEVTEAAAALQRTLHLGVGPLLRAALFDLGSSQRLFLVAHHLVIDGVSWRIFLEDIESACRQIAAAPGRPAILPAKTASFRNWAEHLAVLAQSLADENSPGGAEFADERAYWSAAARARVRALPADDALGSNAESLTGNVLGTLSAAQTEALLRLVPRAYRTSIEEILLTALVEALGSLSGESRVLIDLEGHGREELSEGIDLSRTVGWFTSLYPVLLSIRPGASPGEALKAVKEQLRAIPRKGIGYGLLRYCSPDGEIAARLRDGARAQVSFNYLGQYDQSVGPDALFAAAEEPVGPERDGRTLRPHDLAFFANVLSGRLEFGLSYSMARWRPERAQALLAAWSAAIARLIEHCLSPAAGGRTPSDFPLALLTQQQLDELPEKARAIEDAYPLTPLQQGLLFHALYEPGSGVYVEQMICTFRGELDVAAFRAAWRRAAARHPVLRTSFLWDGFESPLQVVHAKADAPFIELDQRGAPAAAQEELWRAQVAEDRRTGFDPGRAPLMRFLLVRRDEQTYDFLWTHHHLLLDGWSVALLLKDVLTDYAALSRGAAPQPAGARPFRDYVAFLAGRDLAAAKAYWRTALAGFTRPTPISAALSRPWNPAPEPPAPIHRTSARLLSHASTAALEECARRHRVTLNTLAQGAFALLLNRYTGEREILFGVTVSGRPAELRGVETMVGPFINTLPLRVEVPPQTPTGDWLRLLLAQNLEMRHYEYAPLALVQSWSDAPRDEALFDAILVFENFPADRNLAGKIGGVEIGGFEALEQTHYALTLTTVPGPQLELSASYDEARFTPGSVERLLDHFETLLEALAANPESRLCDLSLLRPAERELVLESWSGASSTFSEAKPLSGACVHEIFAAQARRNPNAAAITTFSETLSYRALNERANQLAHYLISLGVGPEVAVGLMVEPSPDMFIGLMAILKAGGAYLPLDPDYPQDRLRFMIEDARIKLLITVRSRPDSNLPAPSIDGLKVVRVDADATAFAGEPRSDPPRLSGPDHLAYIIYTSGSTGRPKGVMVEHGSLVNLAQAQASGFGLGPGDRVLQFSSISFDQAAEEIFPAWISGASVVLPPARSRDALLDFLRFVAAAEVTVLPLTTAFWVELATALTDADLPAPARLRLVFVGGEKAPANVLRHWRAATGDAVAFVNTYGPTEATITATAYHAPGGARPLPDIPIGRPIANAKVYVLDSRLEPIPAGIAGELYIGGPGVSRGYLGRPGLTAERFIPDPFADPRLSAGLRLYRTGDLVRFRADGELEFLGRVDDQIKLRGYRIELGEIAARLREHPGVGDAAAVVRASGETRSLAAYVSGAGQPAPDAATLRHWLRERLPDFMIPGVFVALERLPRGASGKIDRAALPAPLTAIDATPGRPATRDAVDEILCAVFAEALGRERVGNDENFFEIGGHSLAALQAISRIRRDLGAEITLRAVFEAPTAAQLGRLIRRSRSGGRDAGPLPLARRDAPIPLSFAQQRLWFLDQLEPGSPFYNVPIVLRLSGRLNLAALERALQDLAHRHEALRTSFPIVDGRPVQAIAPAMTISLPIVRLLETDAGKRPTELRRLIRAAAQEPFDLSAGPLIRATAFESEPRDAEGAGGYVLLLTLHHAIADGWSTGVLASDLAEFYACAAAGRASTLRDLPLQYADYTMWQGALLDSGELDGQTAYWRTRLKEAPAVLRLPTDRPRPPVQTYAGAAHRLILPLDLTQRLRALSRRQGATLFMTLLAAFDVILSRYSGEDDICVGTPVANRPRVEFEGLIGCFTNTLVIRATLAGNPRFTDLLASVRAATLEAQDHQDLPFERLVAELNPARELGHNPLFQVMFGLQNTPAAPIAIEDLLIEPLESDAETAMFDLAVDAVEAPEGLWLTFEYNTDLFLGSAIERLAGHYVELLASIAARPEARIGDLAAPSTAEQRRLLEWGTGAATGSPAQNGQALANVVCWFETQADRCATRCAIVDGSRQATYGEINALANHLARRLIRFGAGPDVLVGIHARRSIELVIALLATLKSCAAFVPLDPALPDERLRSVLVDCAPKIVLSDAPSAGGVATFSGPVVDLASALQAEGPDSNPTAPIDADSLAYVLFTSGSTGRPKGVAISHRSLVNRIAWGAAEYGLGEDDVILQQAAPGFDVSVGEIVGCLTAGARLVIAGEAAGDPARLNELILAHAVTMIDFTPSLLRAVMAAPGWADCGSLRVVSCGGEAMKEELRREFFASRQLCRLYNNYGPTETTIDASSLACCALEHADAGAGVPIGRPIANTRLYVLDPFLNLVPEGVVGELCVGGHGLARGYFRQPALTAERFAPDPFAPGERIYRTGDLARWRVDGALEFHGRTDQQVKVRGLRIELEEIEARLEACPGVAEAAVSTESDPHGDLRLVAFIVTRDRPFTPAALRLHLLNFLPAYMTPSVWRFVERLPRDDNGKLRRTALPNLSPPVASRDAPDTEPADELEATLARLFAESLGLPKLGRRDGFFEFGGHSLMAVRLAQLISAQTQTEIPLVSLFQFPTVEALAGWMRSNRRAPAGPFVTLRRGEPDRPPLYVLPTGAGHVHNYHPLIAALDPRDPVHGLQFRAIENPAAEALDYSAIVTDYAAVLRENHRGGAYRLLGWSLGGLIALGVAARLEASGEKVAFLGLVDPIPPRNHDEDDWKARLSEFLEDPEEQARLAALPEDQLRLLEQHLAQAPIPHWPARAALWGHERGLWFAGAPIESLRLETSLWRHGAAIEDTFSEPALRASLNVWWATATLRGGDSPPQDWPVRFGADSESVIIDANHNSIISSPALHASVREILGRLST</sequence>
<dbReference type="InterPro" id="IPR000873">
    <property type="entry name" value="AMP-dep_synth/lig_dom"/>
</dbReference>
<dbReference type="CDD" id="cd19531">
    <property type="entry name" value="LCL_NRPS-like"/>
    <property type="match status" value="2"/>
</dbReference>
<feature type="domain" description="Carrier" evidence="7">
    <location>
        <begin position="2668"/>
        <end position="2743"/>
    </location>
</feature>
<dbReference type="FunFam" id="1.10.1200.10:FF:000005">
    <property type="entry name" value="Nonribosomal peptide synthetase 1"/>
    <property type="match status" value="1"/>
</dbReference>
<feature type="region of interest" description="Disordered" evidence="6">
    <location>
        <begin position="665"/>
        <end position="684"/>
    </location>
</feature>
<dbReference type="InterPro" id="IPR025110">
    <property type="entry name" value="AMP-bd_C"/>
</dbReference>
<evidence type="ECO:0000313" key="9">
    <source>
        <dbReference type="Proteomes" id="UP000198755"/>
    </source>
</evidence>
<keyword evidence="5" id="KW-0677">Repeat</keyword>
<keyword evidence="2" id="KW-0596">Phosphopantetheine</keyword>
<dbReference type="CDD" id="cd19534">
    <property type="entry name" value="E_NRPS"/>
    <property type="match status" value="1"/>
</dbReference>
<dbReference type="Gene3D" id="3.30.559.30">
    <property type="entry name" value="Nonribosomal peptide synthetase, condensation domain"/>
    <property type="match status" value="4"/>
</dbReference>
<dbReference type="GO" id="GO:0031177">
    <property type="term" value="F:phosphopantetheine binding"/>
    <property type="evidence" value="ECO:0007669"/>
    <property type="project" value="InterPro"/>
</dbReference>